<dbReference type="Proteomes" id="UP000276260">
    <property type="component" value="Unassembled WGS sequence"/>
</dbReference>
<reference evidence="1 2" key="1">
    <citation type="submission" date="2018-11" db="EMBL/GenBank/DDBJ databases">
        <title>Draft genome analysis of Rheinheimera mesophila isolated from an industrial waste site.</title>
        <authorList>
            <person name="Yu Q."/>
            <person name="Qi Y."/>
            <person name="Zhang H."/>
            <person name="Lu Y."/>
            <person name="Pu J."/>
        </authorList>
    </citation>
    <scope>NUCLEOTIDE SEQUENCE [LARGE SCALE GENOMIC DNA]</scope>
    <source>
        <strain evidence="1 2">IITR13</strain>
    </source>
</reference>
<dbReference type="AlphaFoldDB" id="A0A3P3QNT0"/>
<dbReference type="EMBL" id="RRCF01000001">
    <property type="protein sequence ID" value="RRJ22892.1"/>
    <property type="molecule type" value="Genomic_DNA"/>
</dbReference>
<protein>
    <submittedName>
        <fullName evidence="1">Uncharacterized protein</fullName>
    </submittedName>
</protein>
<keyword evidence="2" id="KW-1185">Reference proteome</keyword>
<dbReference type="RefSeq" id="WP_046518795.1">
    <property type="nucleotide sequence ID" value="NZ_LAVS01000004.1"/>
</dbReference>
<comment type="caution">
    <text evidence="1">The sequence shown here is derived from an EMBL/GenBank/DDBJ whole genome shotgun (WGS) entry which is preliminary data.</text>
</comment>
<evidence type="ECO:0000313" key="2">
    <source>
        <dbReference type="Proteomes" id="UP000276260"/>
    </source>
</evidence>
<accession>A0A3P3QNT0</accession>
<name>A0A3P3QNT0_9GAMM</name>
<dbReference type="Gene3D" id="3.10.180.10">
    <property type="entry name" value="2,3-Dihydroxybiphenyl 1,2-Dioxygenase, domain 1"/>
    <property type="match status" value="1"/>
</dbReference>
<sequence length="85" mass="9405">MAQPGGERCQRIHRLLSATGFAPQFSDDSANCILLSDHLYLMLLTKARFASFSPNPLVNSHAHGFEDLDGDVWELLSMEMPQASV</sequence>
<proteinExistence type="predicted"/>
<evidence type="ECO:0000313" key="1">
    <source>
        <dbReference type="EMBL" id="RRJ22892.1"/>
    </source>
</evidence>
<organism evidence="1 2">
    <name type="scientific">Rheinheimera mesophila</name>
    <dbReference type="NCBI Taxonomy" id="1547515"/>
    <lineage>
        <taxon>Bacteria</taxon>
        <taxon>Pseudomonadati</taxon>
        <taxon>Pseudomonadota</taxon>
        <taxon>Gammaproteobacteria</taxon>
        <taxon>Chromatiales</taxon>
        <taxon>Chromatiaceae</taxon>
        <taxon>Rheinheimera</taxon>
    </lineage>
</organism>
<dbReference type="InterPro" id="IPR029068">
    <property type="entry name" value="Glyas_Bleomycin-R_OHBP_Dase"/>
</dbReference>
<gene>
    <name evidence="1" type="ORF">EIK76_02065</name>
</gene>
<dbReference type="OrthoDB" id="4265398at2"/>